<keyword evidence="6" id="KW-0067">ATP-binding</keyword>
<dbReference type="EMBL" id="KV931948">
    <property type="protein sequence ID" value="PIO31209.1"/>
    <property type="molecule type" value="Genomic_DNA"/>
</dbReference>
<accession>A0A2G9RTI2</accession>
<proteinExistence type="inferred from homology"/>
<dbReference type="GO" id="GO:0000055">
    <property type="term" value="P:ribosomal large subunit export from nucleus"/>
    <property type="evidence" value="ECO:0007669"/>
    <property type="project" value="TreeGrafter"/>
</dbReference>
<dbReference type="SUPFAM" id="SSF52540">
    <property type="entry name" value="P-loop containing nucleoside triphosphate hydrolases"/>
    <property type="match status" value="1"/>
</dbReference>
<keyword evidence="5" id="KW-0547">Nucleotide-binding</keyword>
<dbReference type="PANTHER" id="PTHR48103:SF2">
    <property type="entry name" value="MIDASIN"/>
    <property type="match status" value="1"/>
</dbReference>
<evidence type="ECO:0000256" key="6">
    <source>
        <dbReference type="ARBA" id="ARBA00022840"/>
    </source>
</evidence>
<evidence type="ECO:0000256" key="4">
    <source>
        <dbReference type="ARBA" id="ARBA00017143"/>
    </source>
</evidence>
<feature type="domain" description="ATPase dynein-related AAA" evidence="9">
    <location>
        <begin position="92"/>
        <end position="215"/>
    </location>
</feature>
<evidence type="ECO:0000256" key="7">
    <source>
        <dbReference type="ARBA" id="ARBA00023186"/>
    </source>
</evidence>
<reference evidence="10" key="1">
    <citation type="submission" date="2017-08" db="EMBL/GenBank/DDBJ databases">
        <title>Assembly of the North American Bullfrog Genome.</title>
        <authorList>
            <person name="Warren R.L."/>
            <person name="Vandervalk B.P."/>
            <person name="Kucuk E."/>
            <person name="Birol I."/>
            <person name="Helbing C."/>
            <person name="Pandoh P."/>
            <person name="Behsaz B."/>
            <person name="Mohamadi H."/>
            <person name="Chu J."/>
            <person name="Jackman S."/>
            <person name="Hammond S.A."/>
            <person name="Veldhoen N."/>
            <person name="Kirk H."/>
            <person name="Zhao Y."/>
            <person name="Coope R."/>
            <person name="Pleasance S."/>
            <person name="Moore R."/>
            <person name="Holt R."/>
        </authorList>
    </citation>
    <scope>NUCLEOTIDE SEQUENCE</scope>
    <source>
        <strain evidence="10">Bruno</strain>
        <tissue evidence="10">Liver</tissue>
    </source>
</reference>
<dbReference type="GO" id="GO:0005524">
    <property type="term" value="F:ATP binding"/>
    <property type="evidence" value="ECO:0007669"/>
    <property type="project" value="UniProtKB-KW"/>
</dbReference>
<evidence type="ECO:0000256" key="3">
    <source>
        <dbReference type="ARBA" id="ARBA00007188"/>
    </source>
</evidence>
<dbReference type="PANTHER" id="PTHR48103">
    <property type="entry name" value="MIDASIN-RELATED"/>
    <property type="match status" value="1"/>
</dbReference>
<evidence type="ECO:0000256" key="2">
    <source>
        <dbReference type="ARBA" id="ARBA00004642"/>
    </source>
</evidence>
<name>A0A2G9RTI2_AQUCT</name>
<dbReference type="GO" id="GO:0005730">
    <property type="term" value="C:nucleolus"/>
    <property type="evidence" value="ECO:0007669"/>
    <property type="project" value="UniProtKB-SubCell"/>
</dbReference>
<evidence type="ECO:0000256" key="8">
    <source>
        <dbReference type="ARBA" id="ARBA00023242"/>
    </source>
</evidence>
<keyword evidence="8" id="KW-0539">Nucleus</keyword>
<feature type="non-terminal residue" evidence="10">
    <location>
        <position position="1"/>
    </location>
</feature>
<dbReference type="InterPro" id="IPR027417">
    <property type="entry name" value="P-loop_NTPase"/>
</dbReference>
<dbReference type="OrthoDB" id="422220at2759"/>
<protein>
    <recommendedName>
        <fullName evidence="4">Midasin</fullName>
    </recommendedName>
</protein>
<dbReference type="GO" id="GO:0030687">
    <property type="term" value="C:preribosome, large subunit precursor"/>
    <property type="evidence" value="ECO:0007669"/>
    <property type="project" value="TreeGrafter"/>
</dbReference>
<dbReference type="GO" id="GO:0016887">
    <property type="term" value="F:ATP hydrolysis activity"/>
    <property type="evidence" value="ECO:0007669"/>
    <property type="project" value="InterPro"/>
</dbReference>
<dbReference type="GO" id="GO:0005654">
    <property type="term" value="C:nucleoplasm"/>
    <property type="evidence" value="ECO:0007669"/>
    <property type="project" value="UniProtKB-SubCell"/>
</dbReference>
<evidence type="ECO:0000256" key="1">
    <source>
        <dbReference type="ARBA" id="ARBA00004604"/>
    </source>
</evidence>
<dbReference type="AlphaFoldDB" id="A0A2G9RTI2"/>
<gene>
    <name evidence="10" type="ORF">AB205_0037800</name>
</gene>
<keyword evidence="7" id="KW-0143">Chaperone</keyword>
<dbReference type="Pfam" id="PF07728">
    <property type="entry name" value="AAA_5"/>
    <property type="match status" value="1"/>
</dbReference>
<evidence type="ECO:0000256" key="5">
    <source>
        <dbReference type="ARBA" id="ARBA00022741"/>
    </source>
</evidence>
<sequence>GFCLSFLTQLDRVSHSTVQGLICRHIVQSGNIKSLLKQPLPEPHGGRFVQIEGYWIPVGDKNPAIDESYILTPSVKLNLRDLVRVVSAGNHPVLLQGETSVGKTSLIRWLACASGNHCVRINNHEHTDIQEYIGCYTSDASGKLVFQEGVLIDAMRKGYWIILDELNLAPTDVLEALNRLLDDNRELFITETQEVVKAHPRFMLFATQNPPGIYGGRKV</sequence>
<comment type="similarity">
    <text evidence="3">Belongs to the midasin family.</text>
</comment>
<dbReference type="FunFam" id="3.40.50.300:FF:000142">
    <property type="entry name" value="Midasin"/>
    <property type="match status" value="1"/>
</dbReference>
<evidence type="ECO:0000313" key="10">
    <source>
        <dbReference type="EMBL" id="PIO31209.1"/>
    </source>
</evidence>
<organism evidence="10">
    <name type="scientific">Aquarana catesbeiana</name>
    <name type="common">American bullfrog</name>
    <name type="synonym">Rana catesbeiana</name>
    <dbReference type="NCBI Taxonomy" id="8400"/>
    <lineage>
        <taxon>Eukaryota</taxon>
        <taxon>Metazoa</taxon>
        <taxon>Chordata</taxon>
        <taxon>Craniata</taxon>
        <taxon>Vertebrata</taxon>
        <taxon>Euteleostomi</taxon>
        <taxon>Amphibia</taxon>
        <taxon>Batrachia</taxon>
        <taxon>Anura</taxon>
        <taxon>Neobatrachia</taxon>
        <taxon>Ranoidea</taxon>
        <taxon>Ranidae</taxon>
        <taxon>Aquarana</taxon>
    </lineage>
</organism>
<feature type="non-terminal residue" evidence="10">
    <location>
        <position position="219"/>
    </location>
</feature>
<dbReference type="Gene3D" id="3.40.50.300">
    <property type="entry name" value="P-loop containing nucleotide triphosphate hydrolases"/>
    <property type="match status" value="1"/>
</dbReference>
<comment type="subcellular location">
    <subcellularLocation>
        <location evidence="1">Nucleus</location>
        <location evidence="1">Nucleolus</location>
    </subcellularLocation>
    <subcellularLocation>
        <location evidence="2">Nucleus</location>
        <location evidence="2">Nucleoplasm</location>
    </subcellularLocation>
</comment>
<dbReference type="InterPro" id="IPR011704">
    <property type="entry name" value="ATPase_dyneun-rel_AAA"/>
</dbReference>
<evidence type="ECO:0000259" key="9">
    <source>
        <dbReference type="Pfam" id="PF07728"/>
    </source>
</evidence>
<dbReference type="GO" id="GO:0000027">
    <property type="term" value="P:ribosomal large subunit assembly"/>
    <property type="evidence" value="ECO:0007669"/>
    <property type="project" value="TreeGrafter"/>
</dbReference>